<protein>
    <recommendedName>
        <fullName evidence="4">Capsule biosynthesis protein</fullName>
    </recommendedName>
</protein>
<gene>
    <name evidence="2" type="ORF">GRI36_04805</name>
</gene>
<sequence length="82" mass="9449">MNIFTDHPKSVGETYSEHFMTATSFGFPMITAGVACVLHGFFPFMFEKTGSNLVRRLYDRMVVNRVKMKHETPDGQQIDWCI</sequence>
<evidence type="ECO:0000313" key="2">
    <source>
        <dbReference type="EMBL" id="MXO56195.1"/>
    </source>
</evidence>
<evidence type="ECO:0000256" key="1">
    <source>
        <dbReference type="SAM" id="Phobius"/>
    </source>
</evidence>
<dbReference type="RefSeq" id="WP_160597421.1">
    <property type="nucleotide sequence ID" value="NZ_WTYS01000001.1"/>
</dbReference>
<dbReference type="Proteomes" id="UP000468943">
    <property type="component" value="Unassembled WGS sequence"/>
</dbReference>
<dbReference type="EMBL" id="WTYS01000001">
    <property type="protein sequence ID" value="MXO56195.1"/>
    <property type="molecule type" value="Genomic_DNA"/>
</dbReference>
<keyword evidence="1" id="KW-0812">Transmembrane</keyword>
<dbReference type="OrthoDB" id="7652114at2"/>
<name>A0A6I4SKG0_9SPHN</name>
<proteinExistence type="predicted"/>
<feature type="transmembrane region" description="Helical" evidence="1">
    <location>
        <begin position="25"/>
        <end position="46"/>
    </location>
</feature>
<dbReference type="AlphaFoldDB" id="A0A6I4SKG0"/>
<evidence type="ECO:0008006" key="4">
    <source>
        <dbReference type="Google" id="ProtNLM"/>
    </source>
</evidence>
<dbReference type="Pfam" id="PF19883">
    <property type="entry name" value="DUF6356"/>
    <property type="match status" value="1"/>
</dbReference>
<dbReference type="InterPro" id="IPR045936">
    <property type="entry name" value="DUF6356"/>
</dbReference>
<keyword evidence="3" id="KW-1185">Reference proteome</keyword>
<reference evidence="2 3" key="1">
    <citation type="submission" date="2019-12" db="EMBL/GenBank/DDBJ databases">
        <title>Genomic-based taxomic classification of the family Erythrobacteraceae.</title>
        <authorList>
            <person name="Xu L."/>
        </authorList>
    </citation>
    <scope>NUCLEOTIDE SEQUENCE [LARGE SCALE GENOMIC DNA]</scope>
    <source>
        <strain evidence="2 3">JCM 17802</strain>
    </source>
</reference>
<organism evidence="2 3">
    <name type="scientific">Pontixanthobacter gangjinensis</name>
    <dbReference type="NCBI Taxonomy" id="1028742"/>
    <lineage>
        <taxon>Bacteria</taxon>
        <taxon>Pseudomonadati</taxon>
        <taxon>Pseudomonadota</taxon>
        <taxon>Alphaproteobacteria</taxon>
        <taxon>Sphingomonadales</taxon>
        <taxon>Erythrobacteraceae</taxon>
        <taxon>Pontixanthobacter</taxon>
    </lineage>
</organism>
<comment type="caution">
    <text evidence="2">The sequence shown here is derived from an EMBL/GenBank/DDBJ whole genome shotgun (WGS) entry which is preliminary data.</text>
</comment>
<evidence type="ECO:0000313" key="3">
    <source>
        <dbReference type="Proteomes" id="UP000468943"/>
    </source>
</evidence>
<keyword evidence="1" id="KW-1133">Transmembrane helix</keyword>
<accession>A0A6I4SKG0</accession>
<keyword evidence="1" id="KW-0472">Membrane</keyword>